<keyword evidence="2" id="KW-1133">Transmembrane helix</keyword>
<organism evidence="4 5">
    <name type="scientific">Fusarium solani</name>
    <name type="common">Filamentous fungus</name>
    <dbReference type="NCBI Taxonomy" id="169388"/>
    <lineage>
        <taxon>Eukaryota</taxon>
        <taxon>Fungi</taxon>
        <taxon>Dikarya</taxon>
        <taxon>Ascomycota</taxon>
        <taxon>Pezizomycotina</taxon>
        <taxon>Sordariomycetes</taxon>
        <taxon>Hypocreomycetidae</taxon>
        <taxon>Hypocreales</taxon>
        <taxon>Nectriaceae</taxon>
        <taxon>Fusarium</taxon>
        <taxon>Fusarium solani species complex</taxon>
    </lineage>
</organism>
<feature type="transmembrane region" description="Helical" evidence="2">
    <location>
        <begin position="238"/>
        <end position="260"/>
    </location>
</feature>
<dbReference type="PANTHER" id="PTHR38794:SF1">
    <property type="entry name" value="INTEGRAL MEMBRANE PROTEIN"/>
    <property type="match status" value="1"/>
</dbReference>
<name>A0A9P9H8M1_FUSSL</name>
<feature type="transmembrane region" description="Helical" evidence="2">
    <location>
        <begin position="16"/>
        <end position="38"/>
    </location>
</feature>
<dbReference type="Proteomes" id="UP000736672">
    <property type="component" value="Unassembled WGS sequence"/>
</dbReference>
<dbReference type="EMBL" id="JAGTJS010000011">
    <property type="protein sequence ID" value="KAH7253174.1"/>
    <property type="molecule type" value="Genomic_DNA"/>
</dbReference>
<gene>
    <name evidence="4" type="ORF">B0J15DRAFT_595535</name>
</gene>
<dbReference type="AlphaFoldDB" id="A0A9P9H8M1"/>
<proteinExistence type="predicted"/>
<sequence>MSSTQRVITDSNKSPLVQVLTMMFLVVAILSCFVRMGTKIHMIKALRVDDILTIVATVLSVAQSAVVFVACDHGLGKHFDTLSTDDVDVFFKTQYAINAMLIASLFCCKLSGTMSLRIMGQKSQKWIFITCEAVVGLWGLTALIVSFFQCSLPTPWLYDDDEKCINRTAFWTYYSIANIITDLAIVVVMCENVMKIRTSLSKKILVMSVFGSRILVTPAIAVQIYYTNKAIASTDFSFSIWQAAITIQLVQCLAILTVCVPNFKPFLDSLESGQIRIDDLRRQGKSSSNGYPTNRAGYAGYKSAENSAMGSRSRTAKEPPTTQSQASQVFEMVDLPKHRNKAAGDATWDGQSRTSHSSQTILIHQTWQVDVENMHERAMERD</sequence>
<evidence type="ECO:0000256" key="2">
    <source>
        <dbReference type="SAM" id="Phobius"/>
    </source>
</evidence>
<feature type="transmembrane region" description="Helical" evidence="2">
    <location>
        <begin position="126"/>
        <end position="148"/>
    </location>
</feature>
<feature type="domain" description="Rhodopsin" evidence="3">
    <location>
        <begin position="34"/>
        <end position="267"/>
    </location>
</feature>
<comment type="caution">
    <text evidence="4">The sequence shown here is derived from an EMBL/GenBank/DDBJ whole genome shotgun (WGS) entry which is preliminary data.</text>
</comment>
<keyword evidence="2" id="KW-0472">Membrane</keyword>
<keyword evidence="2" id="KW-0812">Transmembrane</keyword>
<feature type="transmembrane region" description="Helical" evidence="2">
    <location>
        <begin position="50"/>
        <end position="75"/>
    </location>
</feature>
<evidence type="ECO:0000313" key="4">
    <source>
        <dbReference type="EMBL" id="KAH7253174.1"/>
    </source>
</evidence>
<evidence type="ECO:0000313" key="5">
    <source>
        <dbReference type="Proteomes" id="UP000736672"/>
    </source>
</evidence>
<evidence type="ECO:0000256" key="1">
    <source>
        <dbReference type="SAM" id="MobiDB-lite"/>
    </source>
</evidence>
<feature type="transmembrane region" description="Helical" evidence="2">
    <location>
        <begin position="204"/>
        <end position="226"/>
    </location>
</feature>
<dbReference type="OrthoDB" id="3918601at2759"/>
<dbReference type="PANTHER" id="PTHR38794">
    <property type="entry name" value="INTEGRAL MEMBRANE PROTEIN"/>
    <property type="match status" value="1"/>
</dbReference>
<feature type="region of interest" description="Disordered" evidence="1">
    <location>
        <begin position="307"/>
        <end position="327"/>
    </location>
</feature>
<accession>A0A9P9H8M1</accession>
<dbReference type="InterPro" id="IPR049326">
    <property type="entry name" value="Rhodopsin_dom_fungi"/>
</dbReference>
<feature type="transmembrane region" description="Helical" evidence="2">
    <location>
        <begin position="95"/>
        <end position="114"/>
    </location>
</feature>
<dbReference type="PROSITE" id="PS51257">
    <property type="entry name" value="PROKAR_LIPOPROTEIN"/>
    <property type="match status" value="1"/>
</dbReference>
<keyword evidence="5" id="KW-1185">Reference proteome</keyword>
<evidence type="ECO:0000259" key="3">
    <source>
        <dbReference type="Pfam" id="PF20684"/>
    </source>
</evidence>
<feature type="transmembrane region" description="Helical" evidence="2">
    <location>
        <begin position="168"/>
        <end position="192"/>
    </location>
</feature>
<protein>
    <recommendedName>
        <fullName evidence="3">Rhodopsin domain-containing protein</fullName>
    </recommendedName>
</protein>
<reference evidence="4" key="1">
    <citation type="journal article" date="2021" name="Nat. Commun.">
        <title>Genetic determinants of endophytism in the Arabidopsis root mycobiome.</title>
        <authorList>
            <person name="Mesny F."/>
            <person name="Miyauchi S."/>
            <person name="Thiergart T."/>
            <person name="Pickel B."/>
            <person name="Atanasova L."/>
            <person name="Karlsson M."/>
            <person name="Huettel B."/>
            <person name="Barry K.W."/>
            <person name="Haridas S."/>
            <person name="Chen C."/>
            <person name="Bauer D."/>
            <person name="Andreopoulos W."/>
            <person name="Pangilinan J."/>
            <person name="LaButti K."/>
            <person name="Riley R."/>
            <person name="Lipzen A."/>
            <person name="Clum A."/>
            <person name="Drula E."/>
            <person name="Henrissat B."/>
            <person name="Kohler A."/>
            <person name="Grigoriev I.V."/>
            <person name="Martin F.M."/>
            <person name="Hacquard S."/>
        </authorList>
    </citation>
    <scope>NUCLEOTIDE SEQUENCE</scope>
    <source>
        <strain evidence="4">FSSC 5 MPI-SDFR-AT-0091</strain>
    </source>
</reference>
<dbReference type="Pfam" id="PF20684">
    <property type="entry name" value="Fung_rhodopsin"/>
    <property type="match status" value="1"/>
</dbReference>